<feature type="chain" id="PRO_5023031429" description="Secreted protein" evidence="1">
    <location>
        <begin position="25"/>
        <end position="148"/>
    </location>
</feature>
<feature type="signal peptide" evidence="1">
    <location>
        <begin position="1"/>
        <end position="24"/>
    </location>
</feature>
<evidence type="ECO:0000313" key="3">
    <source>
        <dbReference type="Proteomes" id="UP000313359"/>
    </source>
</evidence>
<accession>A0A5C2SF19</accession>
<dbReference type="EMBL" id="ML122259">
    <property type="protein sequence ID" value="RPD62415.1"/>
    <property type="molecule type" value="Genomic_DNA"/>
</dbReference>
<evidence type="ECO:0000313" key="2">
    <source>
        <dbReference type="EMBL" id="RPD62415.1"/>
    </source>
</evidence>
<name>A0A5C2SF19_9APHY</name>
<evidence type="ECO:0000256" key="1">
    <source>
        <dbReference type="SAM" id="SignalP"/>
    </source>
</evidence>
<proteinExistence type="predicted"/>
<gene>
    <name evidence="2" type="ORF">L227DRAFT_35502</name>
</gene>
<sequence length="148" mass="16895">MVLLHICPFLFLSLLSYPAHIGSSWPVAFVSFPHSCFDIELEGRPYTLYHSRFLHFPSSIPLNIYAVVLSSVSCNSTSFSHVHLCSCRSAICSVYYCCMASRTDTRIYQYIEARRRAGRPPIAMFCVCKSSQRPQTFPTRKRIQDGLE</sequence>
<evidence type="ECO:0008006" key="4">
    <source>
        <dbReference type="Google" id="ProtNLM"/>
    </source>
</evidence>
<keyword evidence="3" id="KW-1185">Reference proteome</keyword>
<reference evidence="2" key="1">
    <citation type="journal article" date="2018" name="Genome Biol. Evol.">
        <title>Genomics and development of Lentinus tigrinus, a white-rot wood-decaying mushroom with dimorphic fruiting bodies.</title>
        <authorList>
            <person name="Wu B."/>
            <person name="Xu Z."/>
            <person name="Knudson A."/>
            <person name="Carlson A."/>
            <person name="Chen N."/>
            <person name="Kovaka S."/>
            <person name="LaButti K."/>
            <person name="Lipzen A."/>
            <person name="Pennachio C."/>
            <person name="Riley R."/>
            <person name="Schakwitz W."/>
            <person name="Umezawa K."/>
            <person name="Ohm R.A."/>
            <person name="Grigoriev I.V."/>
            <person name="Nagy L.G."/>
            <person name="Gibbons J."/>
            <person name="Hibbett D."/>
        </authorList>
    </citation>
    <scope>NUCLEOTIDE SEQUENCE [LARGE SCALE GENOMIC DNA]</scope>
    <source>
        <strain evidence="2">ALCF2SS1-6</strain>
    </source>
</reference>
<organism evidence="2 3">
    <name type="scientific">Lentinus tigrinus ALCF2SS1-6</name>
    <dbReference type="NCBI Taxonomy" id="1328759"/>
    <lineage>
        <taxon>Eukaryota</taxon>
        <taxon>Fungi</taxon>
        <taxon>Dikarya</taxon>
        <taxon>Basidiomycota</taxon>
        <taxon>Agaricomycotina</taxon>
        <taxon>Agaricomycetes</taxon>
        <taxon>Polyporales</taxon>
        <taxon>Polyporaceae</taxon>
        <taxon>Lentinus</taxon>
    </lineage>
</organism>
<dbReference type="Proteomes" id="UP000313359">
    <property type="component" value="Unassembled WGS sequence"/>
</dbReference>
<dbReference type="AlphaFoldDB" id="A0A5C2SF19"/>
<keyword evidence="1" id="KW-0732">Signal</keyword>
<protein>
    <recommendedName>
        <fullName evidence="4">Secreted protein</fullName>
    </recommendedName>
</protein>